<dbReference type="Proteomes" id="UP000813427">
    <property type="component" value="Unassembled WGS sequence"/>
</dbReference>
<dbReference type="AlphaFoldDB" id="A0A8K0SC19"/>
<proteinExistence type="predicted"/>
<comment type="caution">
    <text evidence="1">The sequence shown here is derived from an EMBL/GenBank/DDBJ whole genome shotgun (WGS) entry which is preliminary data.</text>
</comment>
<accession>A0A8K0SC19</accession>
<organism evidence="1 2">
    <name type="scientific">Fusarium tricinctum</name>
    <dbReference type="NCBI Taxonomy" id="61284"/>
    <lineage>
        <taxon>Eukaryota</taxon>
        <taxon>Fungi</taxon>
        <taxon>Dikarya</taxon>
        <taxon>Ascomycota</taxon>
        <taxon>Pezizomycotina</taxon>
        <taxon>Sordariomycetes</taxon>
        <taxon>Hypocreomycetidae</taxon>
        <taxon>Hypocreales</taxon>
        <taxon>Nectriaceae</taxon>
        <taxon>Fusarium</taxon>
        <taxon>Fusarium tricinctum species complex</taxon>
    </lineage>
</organism>
<name>A0A8K0SC19_9HYPO</name>
<evidence type="ECO:0000313" key="1">
    <source>
        <dbReference type="EMBL" id="KAH7261893.1"/>
    </source>
</evidence>
<reference evidence="1" key="1">
    <citation type="journal article" date="2021" name="Nat. Commun.">
        <title>Genetic determinants of endophytism in the Arabidopsis root mycobiome.</title>
        <authorList>
            <person name="Mesny F."/>
            <person name="Miyauchi S."/>
            <person name="Thiergart T."/>
            <person name="Pickel B."/>
            <person name="Atanasova L."/>
            <person name="Karlsson M."/>
            <person name="Huettel B."/>
            <person name="Barry K.W."/>
            <person name="Haridas S."/>
            <person name="Chen C."/>
            <person name="Bauer D."/>
            <person name="Andreopoulos W."/>
            <person name="Pangilinan J."/>
            <person name="LaButti K."/>
            <person name="Riley R."/>
            <person name="Lipzen A."/>
            <person name="Clum A."/>
            <person name="Drula E."/>
            <person name="Henrissat B."/>
            <person name="Kohler A."/>
            <person name="Grigoriev I.V."/>
            <person name="Martin F.M."/>
            <person name="Hacquard S."/>
        </authorList>
    </citation>
    <scope>NUCLEOTIDE SEQUENCE</scope>
    <source>
        <strain evidence="1">MPI-SDFR-AT-0068</strain>
    </source>
</reference>
<dbReference type="EMBL" id="JAGPXF010000001">
    <property type="protein sequence ID" value="KAH7261893.1"/>
    <property type="molecule type" value="Genomic_DNA"/>
</dbReference>
<sequence>MSTLLLQLSLTNRETVECARPAMERSFAGYPTAISLPGPLLHRHLPRPLLLLHLRTISLIFHVEMQTALACMVAVLDGLAPRYDRGQSCL</sequence>
<keyword evidence="2" id="KW-1185">Reference proteome</keyword>
<evidence type="ECO:0000313" key="2">
    <source>
        <dbReference type="Proteomes" id="UP000813427"/>
    </source>
</evidence>
<gene>
    <name evidence="1" type="ORF">BKA59DRAFT_462075</name>
</gene>
<protein>
    <submittedName>
        <fullName evidence="1">Uncharacterized protein</fullName>
    </submittedName>
</protein>